<evidence type="ECO:0000313" key="3">
    <source>
        <dbReference type="Proteomes" id="UP001492380"/>
    </source>
</evidence>
<feature type="region of interest" description="Disordered" evidence="1">
    <location>
        <begin position="257"/>
        <end position="295"/>
    </location>
</feature>
<evidence type="ECO:0000256" key="1">
    <source>
        <dbReference type="SAM" id="MobiDB-lite"/>
    </source>
</evidence>
<feature type="compositionally biased region" description="Low complexity" evidence="1">
    <location>
        <begin position="109"/>
        <end position="127"/>
    </location>
</feature>
<gene>
    <name evidence="2" type="ORF">HDK90DRAFT_294324</name>
</gene>
<protein>
    <submittedName>
        <fullName evidence="2">Uncharacterized protein</fullName>
    </submittedName>
</protein>
<feature type="region of interest" description="Disordered" evidence="1">
    <location>
        <begin position="308"/>
        <end position="366"/>
    </location>
</feature>
<feature type="compositionally biased region" description="Low complexity" evidence="1">
    <location>
        <begin position="7"/>
        <end position="21"/>
    </location>
</feature>
<dbReference type="Proteomes" id="UP001492380">
    <property type="component" value="Unassembled WGS sequence"/>
</dbReference>
<evidence type="ECO:0000313" key="2">
    <source>
        <dbReference type="EMBL" id="KAK8232041.1"/>
    </source>
</evidence>
<proteinExistence type="predicted"/>
<feature type="compositionally biased region" description="Polar residues" evidence="1">
    <location>
        <begin position="72"/>
        <end position="98"/>
    </location>
</feature>
<dbReference type="EMBL" id="JBBWRZ010000007">
    <property type="protein sequence ID" value="KAK8232041.1"/>
    <property type="molecule type" value="Genomic_DNA"/>
</dbReference>
<feature type="compositionally biased region" description="Acidic residues" evidence="1">
    <location>
        <begin position="317"/>
        <end position="344"/>
    </location>
</feature>
<comment type="caution">
    <text evidence="2">The sequence shown here is derived from an EMBL/GenBank/DDBJ whole genome shotgun (WGS) entry which is preliminary data.</text>
</comment>
<keyword evidence="3" id="KW-1185">Reference proteome</keyword>
<reference evidence="2 3" key="1">
    <citation type="submission" date="2024-04" db="EMBL/GenBank/DDBJ databases">
        <title>Phyllosticta paracitricarpa is synonymous to the EU quarantine fungus P. citricarpa based on phylogenomic analyses.</title>
        <authorList>
            <consortium name="Lawrence Berkeley National Laboratory"/>
            <person name="Van Ingen-Buijs V.A."/>
            <person name="Van Westerhoven A.C."/>
            <person name="Haridas S."/>
            <person name="Skiadas P."/>
            <person name="Martin F."/>
            <person name="Groenewald J.Z."/>
            <person name="Crous P.W."/>
            <person name="Seidl M.F."/>
        </authorList>
    </citation>
    <scope>NUCLEOTIDE SEQUENCE [LARGE SCALE GENOMIC DNA]</scope>
    <source>
        <strain evidence="2 3">CBS 123374</strain>
    </source>
</reference>
<name>A0ABR1YJY2_9PEZI</name>
<sequence length="412" mass="44474">MSEPHQTTTTLSMSSLPSPTMEFTFGSLQTSPPFLFSYELDSCLSIPSLKRPLAGPEPDGPAPKKRRLRLALTTSPLSRPFSTPRTSSLPDRTTSNRSKLCGISGAFRPSPWRPSSPSHSPSSGGTSSLLRKAAVLNRVQQRIDAACERNPNLRWEKERRQERELLLREGLEMRRMAALKDGLSPVNSTRPVVGTASPLLDPDLPPAAAPRLECVDCERRAVADTIAVPPTWCCKDGYPTPPASTCTVGLSNYDALDSEEEEKDSGSAALATNSSGTDDDATADTNGGPVDEGIRDIFDFLTPPAEHQTYLSFGDYGGDDDDDDGDPGPSREDEDGPENEDEEPPAPPPATTAVDTAPPPKQPCSSWGCQSAFWIPPRLTGNDAALQCLLRQPRHHRRYCAMPAFVAVPPAL</sequence>
<organism evidence="2 3">
    <name type="scientific">Phyllosticta capitalensis</name>
    <dbReference type="NCBI Taxonomy" id="121624"/>
    <lineage>
        <taxon>Eukaryota</taxon>
        <taxon>Fungi</taxon>
        <taxon>Dikarya</taxon>
        <taxon>Ascomycota</taxon>
        <taxon>Pezizomycotina</taxon>
        <taxon>Dothideomycetes</taxon>
        <taxon>Dothideomycetes incertae sedis</taxon>
        <taxon>Botryosphaeriales</taxon>
        <taxon>Phyllostictaceae</taxon>
        <taxon>Phyllosticta</taxon>
    </lineage>
</organism>
<feature type="region of interest" description="Disordered" evidence="1">
    <location>
        <begin position="1"/>
        <end position="21"/>
    </location>
</feature>
<accession>A0ABR1YJY2</accession>
<feature type="region of interest" description="Disordered" evidence="1">
    <location>
        <begin position="49"/>
        <end position="127"/>
    </location>
</feature>